<dbReference type="Pfam" id="PF02771">
    <property type="entry name" value="Acyl-CoA_dh_N"/>
    <property type="match status" value="1"/>
</dbReference>
<comment type="caution">
    <text evidence="14">The sequence shown here is derived from an EMBL/GenBank/DDBJ whole genome shotgun (WGS) entry which is preliminary data.</text>
</comment>
<dbReference type="FunFam" id="1.20.140.10:FF:000001">
    <property type="entry name" value="Acyl-CoA dehydrogenase"/>
    <property type="match status" value="1"/>
</dbReference>
<sequence length="383" mass="42801">MTVSWPEEHRTMSDEIEQFRRSLERFLQREVVPHMQEWRDGQSVPREVWRKAGERGLLCASMPEEYGGAGGDFRYEVVIMEELARIGFLDFGIPLHNGIVAPYILHYGTEEQKMRWLPRLATGELVGAVAMTEPGTGSDLQAIRTRAVRDGDRYILDGQKTFITNGHNAGLILVVAKTGPGEGSRGLSLIGVEEGTPGFSRGRNLKKIGWHAQDTAELFFAAAEVPAENLLGREGEGFAQLRAQLPRERLIIAVEAIAAAETALDLATAYVKERKVFGAPVFNNQAIRFQLAEYRTEARIGRVFVDDCIRRLLDGTLDDTTAAMAKFWLTEKQGSIIDGCLQMFGGYGYMVEYPISHMWADARVQRIYGGTNEIMKELISRSL</sequence>
<dbReference type="InterPro" id="IPR006091">
    <property type="entry name" value="Acyl-CoA_Oxase/DH_mid-dom"/>
</dbReference>
<evidence type="ECO:0000256" key="9">
    <source>
        <dbReference type="ARBA" id="ARBA00042660"/>
    </source>
</evidence>
<keyword evidence="5 10" id="KW-0274">FAD</keyword>
<dbReference type="Gene3D" id="2.40.110.10">
    <property type="entry name" value="Butyryl-CoA Dehydrogenase, subunit A, domain 2"/>
    <property type="match status" value="1"/>
</dbReference>
<dbReference type="Pfam" id="PF00441">
    <property type="entry name" value="Acyl-CoA_dh_1"/>
    <property type="match status" value="1"/>
</dbReference>
<evidence type="ECO:0000256" key="2">
    <source>
        <dbReference type="ARBA" id="ARBA00005102"/>
    </source>
</evidence>
<proteinExistence type="inferred from homology"/>
<feature type="domain" description="Acyl-CoA dehydrogenase/oxidase C-terminal" evidence="11">
    <location>
        <begin position="235"/>
        <end position="383"/>
    </location>
</feature>
<dbReference type="PANTHER" id="PTHR48083">
    <property type="entry name" value="MEDIUM-CHAIN SPECIFIC ACYL-COA DEHYDROGENASE, MITOCHONDRIAL-RELATED"/>
    <property type="match status" value="1"/>
</dbReference>
<dbReference type="InterPro" id="IPR037069">
    <property type="entry name" value="AcylCoA_DH/ox_N_sf"/>
</dbReference>
<dbReference type="eggNOG" id="COG1960">
    <property type="taxonomic scope" value="Bacteria"/>
</dbReference>
<comment type="pathway">
    <text evidence="2">Siderophore biosynthesis; mycobactin biosynthesis.</text>
</comment>
<evidence type="ECO:0000256" key="5">
    <source>
        <dbReference type="ARBA" id="ARBA00022827"/>
    </source>
</evidence>
<dbReference type="InterPro" id="IPR046373">
    <property type="entry name" value="Acyl-CoA_Oxase/DH_mid-dom_sf"/>
</dbReference>
<dbReference type="Gene3D" id="1.20.140.10">
    <property type="entry name" value="Butyryl-CoA Dehydrogenase, subunit A, domain 3"/>
    <property type="match status" value="1"/>
</dbReference>
<dbReference type="InterPro" id="IPR036250">
    <property type="entry name" value="AcylCo_DH-like_C"/>
</dbReference>
<keyword evidence="4 10" id="KW-0285">Flavoprotein</keyword>
<dbReference type="SUPFAM" id="SSF47203">
    <property type="entry name" value="Acyl-CoA dehydrogenase C-terminal domain-like"/>
    <property type="match status" value="1"/>
</dbReference>
<reference evidence="14 15" key="1">
    <citation type="submission" date="2014-03" db="EMBL/GenBank/DDBJ databases">
        <title>Genome of Haematobacter massiliensis CCUG 47968.</title>
        <authorList>
            <person name="Wang D."/>
            <person name="Wang G."/>
        </authorList>
    </citation>
    <scope>NUCLEOTIDE SEQUENCE [LARGE SCALE GENOMIC DNA]</scope>
    <source>
        <strain evidence="14 15">CCUG 47968</strain>
    </source>
</reference>
<dbReference type="PANTHER" id="PTHR48083:SF20">
    <property type="entry name" value="LONG-CHAIN SPECIFIC ACYL-COA DEHYDROGENASE, MITOCHONDRIAL"/>
    <property type="match status" value="1"/>
</dbReference>
<dbReference type="InterPro" id="IPR009100">
    <property type="entry name" value="AcylCoA_DH/oxidase_NM_dom_sf"/>
</dbReference>
<dbReference type="InterPro" id="IPR009075">
    <property type="entry name" value="AcylCo_DH/oxidase_C"/>
</dbReference>
<evidence type="ECO:0000256" key="7">
    <source>
        <dbReference type="ARBA" id="ARBA00037085"/>
    </source>
</evidence>
<evidence type="ECO:0000256" key="8">
    <source>
        <dbReference type="ARBA" id="ARBA00040394"/>
    </source>
</evidence>
<feature type="domain" description="Acyl-CoA dehydrogenase/oxidase N-terminal" evidence="13">
    <location>
        <begin position="13"/>
        <end position="124"/>
    </location>
</feature>
<dbReference type="InterPro" id="IPR050741">
    <property type="entry name" value="Acyl-CoA_dehydrogenase"/>
</dbReference>
<evidence type="ECO:0000259" key="13">
    <source>
        <dbReference type="Pfam" id="PF02771"/>
    </source>
</evidence>
<dbReference type="AlphaFoldDB" id="A0A086Y5L8"/>
<dbReference type="SUPFAM" id="SSF56645">
    <property type="entry name" value="Acyl-CoA dehydrogenase NM domain-like"/>
    <property type="match status" value="1"/>
</dbReference>
<dbReference type="STRING" id="195105.CN97_15520"/>
<name>A0A086Y5L8_9RHOB</name>
<dbReference type="GO" id="GO:0003995">
    <property type="term" value="F:acyl-CoA dehydrogenase activity"/>
    <property type="evidence" value="ECO:0007669"/>
    <property type="project" value="TreeGrafter"/>
</dbReference>
<accession>A0A086Y5L8</accession>
<evidence type="ECO:0000256" key="3">
    <source>
        <dbReference type="ARBA" id="ARBA00009347"/>
    </source>
</evidence>
<dbReference type="Gene3D" id="1.10.540.10">
    <property type="entry name" value="Acyl-CoA dehydrogenase/oxidase, N-terminal domain"/>
    <property type="match status" value="1"/>
</dbReference>
<comment type="similarity">
    <text evidence="3 10">Belongs to the acyl-CoA dehydrogenase family.</text>
</comment>
<comment type="function">
    <text evidence="7">Catalyzes the dehydrogenation at the alpha-beta position of ACP-bound acyl chains. This results in the introduction of a double bond in the lipidic chain, which is further transferred to the epsilon-amino group of lysine residue in the mycobactin core by MbtK.</text>
</comment>
<dbReference type="EMBL" id="JGYG01000005">
    <property type="protein sequence ID" value="KFI29568.1"/>
    <property type="molecule type" value="Genomic_DNA"/>
</dbReference>
<evidence type="ECO:0000256" key="4">
    <source>
        <dbReference type="ARBA" id="ARBA00022630"/>
    </source>
</evidence>
<evidence type="ECO:0000259" key="12">
    <source>
        <dbReference type="Pfam" id="PF02770"/>
    </source>
</evidence>
<gene>
    <name evidence="14" type="ORF">CN97_15520</name>
</gene>
<protein>
    <recommendedName>
        <fullName evidence="8">Acyl-[acyl-carrier-protein] dehydrogenase MbtN</fullName>
    </recommendedName>
    <alternativeName>
        <fullName evidence="9">Mycobactin synthase protein N</fullName>
    </alternativeName>
</protein>
<dbReference type="FunFam" id="2.40.110.10:FF:000002">
    <property type="entry name" value="Acyl-CoA dehydrogenase fadE12"/>
    <property type="match status" value="1"/>
</dbReference>
<dbReference type="InterPro" id="IPR013786">
    <property type="entry name" value="AcylCoA_DH/ox_N"/>
</dbReference>
<evidence type="ECO:0000256" key="6">
    <source>
        <dbReference type="ARBA" id="ARBA00023002"/>
    </source>
</evidence>
<dbReference type="GO" id="GO:0005737">
    <property type="term" value="C:cytoplasm"/>
    <property type="evidence" value="ECO:0007669"/>
    <property type="project" value="TreeGrafter"/>
</dbReference>
<feature type="domain" description="Acyl-CoA oxidase/dehydrogenase middle" evidence="12">
    <location>
        <begin position="128"/>
        <end position="221"/>
    </location>
</feature>
<keyword evidence="15" id="KW-1185">Reference proteome</keyword>
<comment type="cofactor">
    <cofactor evidence="1 10">
        <name>FAD</name>
        <dbReference type="ChEBI" id="CHEBI:57692"/>
    </cofactor>
</comment>
<organism evidence="14 15">
    <name type="scientific">Haematobacter massiliensis</name>
    <dbReference type="NCBI Taxonomy" id="195105"/>
    <lineage>
        <taxon>Bacteria</taxon>
        <taxon>Pseudomonadati</taxon>
        <taxon>Pseudomonadota</taxon>
        <taxon>Alphaproteobacteria</taxon>
        <taxon>Rhodobacterales</taxon>
        <taxon>Paracoccaceae</taxon>
        <taxon>Haematobacter</taxon>
    </lineage>
</organism>
<evidence type="ECO:0000259" key="11">
    <source>
        <dbReference type="Pfam" id="PF00441"/>
    </source>
</evidence>
<evidence type="ECO:0000256" key="1">
    <source>
        <dbReference type="ARBA" id="ARBA00001974"/>
    </source>
</evidence>
<dbReference type="FunFam" id="1.10.540.10:FF:000009">
    <property type="entry name" value="Probable acyl-CoA dehydrogenase"/>
    <property type="match status" value="1"/>
</dbReference>
<evidence type="ECO:0000256" key="10">
    <source>
        <dbReference type="RuleBase" id="RU362125"/>
    </source>
</evidence>
<evidence type="ECO:0000313" key="15">
    <source>
        <dbReference type="Proteomes" id="UP000028826"/>
    </source>
</evidence>
<evidence type="ECO:0000313" key="14">
    <source>
        <dbReference type="EMBL" id="KFI29568.1"/>
    </source>
</evidence>
<keyword evidence="6 10" id="KW-0560">Oxidoreductase</keyword>
<dbReference type="Pfam" id="PF02770">
    <property type="entry name" value="Acyl-CoA_dh_M"/>
    <property type="match status" value="1"/>
</dbReference>
<dbReference type="Proteomes" id="UP000028826">
    <property type="component" value="Unassembled WGS sequence"/>
</dbReference>
<dbReference type="GO" id="GO:0050660">
    <property type="term" value="F:flavin adenine dinucleotide binding"/>
    <property type="evidence" value="ECO:0007669"/>
    <property type="project" value="InterPro"/>
</dbReference>
<dbReference type="GO" id="GO:0033539">
    <property type="term" value="P:fatty acid beta-oxidation using acyl-CoA dehydrogenase"/>
    <property type="evidence" value="ECO:0007669"/>
    <property type="project" value="TreeGrafter"/>
</dbReference>